<dbReference type="PANTHER" id="PTHR11662:SF399">
    <property type="entry name" value="FI19708P1-RELATED"/>
    <property type="match status" value="1"/>
</dbReference>
<dbReference type="FunFam" id="1.20.1250.20:FF:000423">
    <property type="entry name" value="Putative inorganic phosphate cotransporter-like Protein"/>
    <property type="match status" value="1"/>
</dbReference>
<sequence length="548" mass="60532">MAKADPENDVVATENCCDKPDLKVLDDSTASAYTTLKSVTLNKAKEKPSSGYSIIQYRYIVTLFGFFVYVELDCYRISTSMSIVKMVNSTAVNFKKNVNGTVVDSCPLNYSDTNNILEPAQGEFDWSHEIQSYILSAGFLGYVISQIPGGMLAEAYGAKVTLVSGVIVSSLAHMLCPFAAWYSCYLMTAMQFLRGVGQGFITPACSVMAAKWFPRQERGFLNSIILTGCYVGSLITYATSGALCSSTLFGGWPLVYFVYGGLGLVFGLCVHLFLYEHPKEHPKIGKTELIYILENHESDLSQKRPPTPWKKILTSIPVYAMTFSIFSHFFPEIQQLSEHPIFLANILHFPIQTNGMLNSIPFAFQILFIFLGGWISKWLNMRGYVGVDKVRKGCTMLYSLGCSISLLGLYFAGCDRVWSIVCSVIAFSFVGLATPGCVIVPADMSPTFAGSLFAFSNTLASSATFIYPLIVGAMIDVEESLEQWNKIFLLCIAFVMSSGILFCLFGSAEVQPWNFPTTEDVDRNRTKDEVVKSGTKKCTLTKETSTHL</sequence>
<dbReference type="SUPFAM" id="SSF103473">
    <property type="entry name" value="MFS general substrate transporter"/>
    <property type="match status" value="1"/>
</dbReference>
<dbReference type="InterPro" id="IPR050382">
    <property type="entry name" value="MFS_Na/Anion_cotransporter"/>
</dbReference>
<evidence type="ECO:0000313" key="10">
    <source>
        <dbReference type="Proteomes" id="UP000499080"/>
    </source>
</evidence>
<evidence type="ECO:0000256" key="5">
    <source>
        <dbReference type="ARBA" id="ARBA00022989"/>
    </source>
</evidence>
<reference evidence="9 10" key="1">
    <citation type="journal article" date="2019" name="Sci. Rep.">
        <title>Orb-weaving spider Araneus ventricosus genome elucidates the spidroin gene catalogue.</title>
        <authorList>
            <person name="Kono N."/>
            <person name="Nakamura H."/>
            <person name="Ohtoshi R."/>
            <person name="Moran D.A.P."/>
            <person name="Shinohara A."/>
            <person name="Yoshida Y."/>
            <person name="Fujiwara M."/>
            <person name="Mori M."/>
            <person name="Tomita M."/>
            <person name="Arakawa K."/>
        </authorList>
    </citation>
    <scope>NUCLEOTIDE SEQUENCE [LARGE SCALE GENOMIC DNA]</scope>
</reference>
<dbReference type="GO" id="GO:0015293">
    <property type="term" value="F:symporter activity"/>
    <property type="evidence" value="ECO:0007669"/>
    <property type="project" value="UniProtKB-KW"/>
</dbReference>
<feature type="transmembrane region" description="Helical" evidence="7">
    <location>
        <begin position="356"/>
        <end position="375"/>
    </location>
</feature>
<dbReference type="InterPro" id="IPR020846">
    <property type="entry name" value="MFS_dom"/>
</dbReference>
<feature type="transmembrane region" description="Helical" evidence="7">
    <location>
        <begin position="254"/>
        <end position="275"/>
    </location>
</feature>
<gene>
    <name evidence="9" type="primary">Picot_30</name>
    <name evidence="9" type="ORF">AVEN_204879_1</name>
</gene>
<dbReference type="EMBL" id="BGPR01006451">
    <property type="protein sequence ID" value="GBN19108.1"/>
    <property type="molecule type" value="Genomic_DNA"/>
</dbReference>
<evidence type="ECO:0000256" key="7">
    <source>
        <dbReference type="SAM" id="Phobius"/>
    </source>
</evidence>
<dbReference type="Pfam" id="PF07690">
    <property type="entry name" value="MFS_1"/>
    <property type="match status" value="1"/>
</dbReference>
<dbReference type="Proteomes" id="UP000499080">
    <property type="component" value="Unassembled WGS sequence"/>
</dbReference>
<dbReference type="InterPro" id="IPR036259">
    <property type="entry name" value="MFS_trans_sf"/>
</dbReference>
<keyword evidence="2" id="KW-0813">Transport</keyword>
<dbReference type="InterPro" id="IPR011701">
    <property type="entry name" value="MFS"/>
</dbReference>
<dbReference type="GO" id="GO:0006820">
    <property type="term" value="P:monoatomic anion transport"/>
    <property type="evidence" value="ECO:0007669"/>
    <property type="project" value="TreeGrafter"/>
</dbReference>
<protein>
    <submittedName>
        <fullName evidence="9">Inorganic phosphate cotransporter</fullName>
    </submittedName>
</protein>
<dbReference type="OrthoDB" id="2985014at2759"/>
<evidence type="ECO:0000256" key="3">
    <source>
        <dbReference type="ARBA" id="ARBA00022692"/>
    </source>
</evidence>
<feature type="domain" description="Major facilitator superfamily (MFS) profile" evidence="8">
    <location>
        <begin position="85"/>
        <end position="511"/>
    </location>
</feature>
<accession>A0A4Y2LWB4</accession>
<feature type="transmembrane region" description="Helical" evidence="7">
    <location>
        <begin position="395"/>
        <end position="412"/>
    </location>
</feature>
<name>A0A4Y2LWB4_ARAVE</name>
<feature type="transmembrane region" description="Helical" evidence="7">
    <location>
        <begin position="418"/>
        <end position="440"/>
    </location>
</feature>
<keyword evidence="3 7" id="KW-0812">Transmembrane</keyword>
<comment type="caution">
    <text evidence="9">The sequence shown here is derived from an EMBL/GenBank/DDBJ whole genome shotgun (WGS) entry which is preliminary data.</text>
</comment>
<feature type="transmembrane region" description="Helical" evidence="7">
    <location>
        <begin position="487"/>
        <end position="505"/>
    </location>
</feature>
<dbReference type="PROSITE" id="PS50850">
    <property type="entry name" value="MFS"/>
    <property type="match status" value="1"/>
</dbReference>
<feature type="transmembrane region" description="Helical" evidence="7">
    <location>
        <begin position="452"/>
        <end position="475"/>
    </location>
</feature>
<evidence type="ECO:0000256" key="2">
    <source>
        <dbReference type="ARBA" id="ARBA00022448"/>
    </source>
</evidence>
<dbReference type="GO" id="GO:0016020">
    <property type="term" value="C:membrane"/>
    <property type="evidence" value="ECO:0007669"/>
    <property type="project" value="UniProtKB-SubCell"/>
</dbReference>
<organism evidence="9 10">
    <name type="scientific">Araneus ventricosus</name>
    <name type="common">Orbweaver spider</name>
    <name type="synonym">Epeira ventricosa</name>
    <dbReference type="NCBI Taxonomy" id="182803"/>
    <lineage>
        <taxon>Eukaryota</taxon>
        <taxon>Metazoa</taxon>
        <taxon>Ecdysozoa</taxon>
        <taxon>Arthropoda</taxon>
        <taxon>Chelicerata</taxon>
        <taxon>Arachnida</taxon>
        <taxon>Araneae</taxon>
        <taxon>Araneomorphae</taxon>
        <taxon>Entelegynae</taxon>
        <taxon>Araneoidea</taxon>
        <taxon>Araneidae</taxon>
        <taxon>Araneus</taxon>
    </lineage>
</organism>
<evidence type="ECO:0000313" key="9">
    <source>
        <dbReference type="EMBL" id="GBN19108.1"/>
    </source>
</evidence>
<feature type="transmembrane region" description="Helical" evidence="7">
    <location>
        <begin position="160"/>
        <end position="183"/>
    </location>
</feature>
<keyword evidence="5 7" id="KW-1133">Transmembrane helix</keyword>
<dbReference type="Gene3D" id="1.20.1250.20">
    <property type="entry name" value="MFS general substrate transporter like domains"/>
    <property type="match status" value="2"/>
</dbReference>
<keyword evidence="10" id="KW-1185">Reference proteome</keyword>
<proteinExistence type="predicted"/>
<keyword evidence="6 7" id="KW-0472">Membrane</keyword>
<feature type="transmembrane region" description="Helical" evidence="7">
    <location>
        <begin position="220"/>
        <end position="242"/>
    </location>
</feature>
<evidence type="ECO:0000259" key="8">
    <source>
        <dbReference type="PROSITE" id="PS50850"/>
    </source>
</evidence>
<evidence type="ECO:0000256" key="1">
    <source>
        <dbReference type="ARBA" id="ARBA00004141"/>
    </source>
</evidence>
<dbReference type="PANTHER" id="PTHR11662">
    <property type="entry name" value="SOLUTE CARRIER FAMILY 17"/>
    <property type="match status" value="1"/>
</dbReference>
<keyword evidence="4" id="KW-0769">Symport</keyword>
<evidence type="ECO:0000256" key="4">
    <source>
        <dbReference type="ARBA" id="ARBA00022847"/>
    </source>
</evidence>
<dbReference type="FunFam" id="1.20.1250.20:FF:000003">
    <property type="entry name" value="Solute carrier family 17 member 3"/>
    <property type="match status" value="1"/>
</dbReference>
<dbReference type="AlphaFoldDB" id="A0A4Y2LWB4"/>
<evidence type="ECO:0000256" key="6">
    <source>
        <dbReference type="ARBA" id="ARBA00023136"/>
    </source>
</evidence>
<feature type="transmembrane region" description="Helical" evidence="7">
    <location>
        <begin position="54"/>
        <end position="72"/>
    </location>
</feature>
<comment type="subcellular location">
    <subcellularLocation>
        <location evidence="1">Membrane</location>
        <topology evidence="1">Multi-pass membrane protein</topology>
    </subcellularLocation>
</comment>